<protein>
    <recommendedName>
        <fullName evidence="2 4">Argininosuccinate lyase</fullName>
        <ecNumber evidence="2 4">4.3.2.1</ecNumber>
    </recommendedName>
</protein>
<dbReference type="CDD" id="cd01359">
    <property type="entry name" value="Argininosuccinate_lyase"/>
    <property type="match status" value="1"/>
</dbReference>
<dbReference type="Pfam" id="PF14698">
    <property type="entry name" value="ASL_C2"/>
    <property type="match status" value="1"/>
</dbReference>
<dbReference type="Proteomes" id="UP000230673">
    <property type="component" value="Unassembled WGS sequence"/>
</dbReference>
<dbReference type="InterPro" id="IPR020557">
    <property type="entry name" value="Fumarate_lyase_CS"/>
</dbReference>
<dbReference type="UniPathway" id="UPA00068">
    <property type="reaction ID" value="UER00114"/>
</dbReference>
<evidence type="ECO:0000259" key="6">
    <source>
        <dbReference type="Pfam" id="PF14698"/>
    </source>
</evidence>
<dbReference type="InterPro" id="IPR008948">
    <property type="entry name" value="L-Aspartase-like"/>
</dbReference>
<evidence type="ECO:0000256" key="4">
    <source>
        <dbReference type="NCBIfam" id="TIGR00838"/>
    </source>
</evidence>
<dbReference type="InterPro" id="IPR022761">
    <property type="entry name" value="Fumarate_lyase_N"/>
</dbReference>
<dbReference type="InterPro" id="IPR029419">
    <property type="entry name" value="Arg_succ_lyase_C"/>
</dbReference>
<gene>
    <name evidence="7" type="primary">argH</name>
    <name evidence="7" type="ORF">COS50_01370</name>
</gene>
<dbReference type="Gene3D" id="1.10.40.30">
    <property type="entry name" value="Fumarase/aspartase (C-terminal domain)"/>
    <property type="match status" value="1"/>
</dbReference>
<evidence type="ECO:0000256" key="2">
    <source>
        <dbReference type="ARBA" id="ARBA00012338"/>
    </source>
</evidence>
<evidence type="ECO:0000256" key="1">
    <source>
        <dbReference type="ARBA" id="ARBA00004941"/>
    </source>
</evidence>
<keyword evidence="3" id="KW-0028">Amino-acid biosynthesis</keyword>
<dbReference type="Gene3D" id="1.10.275.10">
    <property type="entry name" value="Fumarase/aspartase (N-terminal domain)"/>
    <property type="match status" value="1"/>
</dbReference>
<evidence type="ECO:0000313" key="7">
    <source>
        <dbReference type="EMBL" id="PIV11218.1"/>
    </source>
</evidence>
<comment type="caution">
    <text evidence="7">The sequence shown here is derived from an EMBL/GenBank/DDBJ whole genome shotgun (WGS) entry which is preliminary data.</text>
</comment>
<evidence type="ECO:0000313" key="8">
    <source>
        <dbReference type="Proteomes" id="UP000230673"/>
    </source>
</evidence>
<dbReference type="EMBL" id="PEUY01000021">
    <property type="protein sequence ID" value="PIV11218.1"/>
    <property type="molecule type" value="Genomic_DNA"/>
</dbReference>
<dbReference type="GO" id="GO:0005829">
    <property type="term" value="C:cytosol"/>
    <property type="evidence" value="ECO:0007669"/>
    <property type="project" value="TreeGrafter"/>
</dbReference>
<dbReference type="SUPFAM" id="SSF48557">
    <property type="entry name" value="L-aspartase-like"/>
    <property type="match status" value="1"/>
</dbReference>
<keyword evidence="3" id="KW-0055">Arginine biosynthesis</keyword>
<keyword evidence="7" id="KW-0456">Lyase</keyword>
<dbReference type="EC" id="4.3.2.1" evidence="2 4"/>
<evidence type="ECO:0000256" key="3">
    <source>
        <dbReference type="ARBA" id="ARBA00022571"/>
    </source>
</evidence>
<dbReference type="AlphaFoldDB" id="A0A2M7BXA8"/>
<dbReference type="InterPro" id="IPR024083">
    <property type="entry name" value="Fumarase/histidase_N"/>
</dbReference>
<dbReference type="InterPro" id="IPR009049">
    <property type="entry name" value="Argininosuccinate_lyase"/>
</dbReference>
<dbReference type="PANTHER" id="PTHR43814:SF1">
    <property type="entry name" value="ARGININOSUCCINATE LYASE"/>
    <property type="match status" value="1"/>
</dbReference>
<feature type="domain" description="Argininosuccinate lyase C-terminal" evidence="6">
    <location>
        <begin position="369"/>
        <end position="440"/>
    </location>
</feature>
<dbReference type="NCBIfam" id="TIGR00838">
    <property type="entry name" value="argH"/>
    <property type="match status" value="1"/>
</dbReference>
<dbReference type="Pfam" id="PF00206">
    <property type="entry name" value="Lyase_1"/>
    <property type="match status" value="1"/>
</dbReference>
<organism evidence="7 8">
    <name type="scientific">Candidatus Roizmanbacteria bacterium CG03_land_8_20_14_0_80_35_26</name>
    <dbReference type="NCBI Taxonomy" id="1974845"/>
    <lineage>
        <taxon>Bacteria</taxon>
        <taxon>Candidatus Roizmaniibacteriota</taxon>
    </lineage>
</organism>
<dbReference type="GO" id="GO:0004056">
    <property type="term" value="F:argininosuccinate lyase activity"/>
    <property type="evidence" value="ECO:0007669"/>
    <property type="project" value="UniProtKB-UniRule"/>
</dbReference>
<accession>A0A2M7BXA8</accession>
<evidence type="ECO:0000259" key="5">
    <source>
        <dbReference type="Pfam" id="PF00206"/>
    </source>
</evidence>
<dbReference type="PRINTS" id="PR00149">
    <property type="entry name" value="FUMRATELYASE"/>
</dbReference>
<feature type="domain" description="Fumarate lyase N-terminal" evidence="5">
    <location>
        <begin position="50"/>
        <end position="303"/>
    </location>
</feature>
<proteinExistence type="predicted"/>
<reference evidence="8" key="1">
    <citation type="submission" date="2017-09" db="EMBL/GenBank/DDBJ databases">
        <title>Depth-based differentiation of microbial function through sediment-hosted aquifers and enrichment of novel symbionts in the deep terrestrial subsurface.</title>
        <authorList>
            <person name="Probst A.J."/>
            <person name="Ladd B."/>
            <person name="Jarett J.K."/>
            <person name="Geller-Mcgrath D.E."/>
            <person name="Sieber C.M.K."/>
            <person name="Emerson J.B."/>
            <person name="Anantharaman K."/>
            <person name="Thomas B.C."/>
            <person name="Malmstrom R."/>
            <person name="Stieglmeier M."/>
            <person name="Klingl A."/>
            <person name="Woyke T."/>
            <person name="Ryan C.M."/>
            <person name="Banfield J.F."/>
        </authorList>
    </citation>
    <scope>NUCLEOTIDE SEQUENCE [LARGE SCALE GENOMIC DNA]</scope>
</reference>
<comment type="pathway">
    <text evidence="1">Amino-acid biosynthesis; L-arginine biosynthesis; L-arginine from L-ornithine and carbamoyl phosphate: step 3/3.</text>
</comment>
<dbReference type="GO" id="GO:0042450">
    <property type="term" value="P:L-arginine biosynthetic process via ornithine"/>
    <property type="evidence" value="ECO:0007669"/>
    <property type="project" value="UniProtKB-UniRule"/>
</dbReference>
<dbReference type="InterPro" id="IPR000362">
    <property type="entry name" value="Fumarate_lyase_fam"/>
</dbReference>
<dbReference type="PRINTS" id="PR00145">
    <property type="entry name" value="ARGSUCLYASE"/>
</dbReference>
<dbReference type="Gene3D" id="1.20.200.10">
    <property type="entry name" value="Fumarase/aspartase (Central domain)"/>
    <property type="match status" value="1"/>
</dbReference>
<dbReference type="PANTHER" id="PTHR43814">
    <property type="entry name" value="ARGININOSUCCINATE LYASE"/>
    <property type="match status" value="1"/>
</dbReference>
<sequence>MKNSKIYGGIYTKGPSKKTDQFIMDPTMTVLENKLTPYYLLETIAHNLMTVKHGIVPKKSAKKILQNLLKLLDQAKNGQLVDPLIGDVHENVEKILTESIEKDAGWFHIARSRNDQSVVDQKLFTKKYLLDILEELNKLENILWKKTELYKEVVMPGFTHLRSAMPSSFGFWWQAYLDQILDLHKVLKSIFEIYDKCPLGAGASYGVNWKINPKFTAQKLGFSKPLNNALSAINNRGIEDANIISQLAIFLTILSRMMEDLIIWSLPELNYVVISEEFTTGSSIMPQKMNPDIAEKIKSKSAKLIANLNHVLIAMKGTPSGYNRDSAESKIAIIASLEETLSTILIANEMLAKVAPNPEVMKKGVISSLPTKLADELVKKFKIPFRTTHKIVGKTVSLANGNILKINNKTVEKAIKEITEKEITIDQKLVEDVFNVKNALKQYQYEGSAGPEYVSKVNKKLNKKIESLNIWVKKQKNKFIKAEQDLYEEVTKFINS</sequence>
<dbReference type="PROSITE" id="PS00163">
    <property type="entry name" value="FUMARATE_LYASES"/>
    <property type="match status" value="1"/>
</dbReference>
<name>A0A2M7BXA8_9BACT</name>